<feature type="binding site" evidence="9">
    <location>
        <position position="239"/>
    </location>
    <ligand>
        <name>4-amino-2-methyl-5-(diphosphooxymethyl)pyrimidine</name>
        <dbReference type="ChEBI" id="CHEBI:57841"/>
    </ligand>
</feature>
<dbReference type="PANTHER" id="PTHR20857:SF15">
    <property type="entry name" value="THIAMINE-PHOSPHATE SYNTHASE"/>
    <property type="match status" value="1"/>
</dbReference>
<evidence type="ECO:0000256" key="6">
    <source>
        <dbReference type="ARBA" id="ARBA00047334"/>
    </source>
</evidence>
<dbReference type="HOGENOM" id="CLU_018272_8_0_6"/>
<dbReference type="Pfam" id="PF02581">
    <property type="entry name" value="TMP-TENI"/>
    <property type="match status" value="1"/>
</dbReference>
<dbReference type="HAMAP" id="MF_00097">
    <property type="entry name" value="TMP_synthase"/>
    <property type="match status" value="1"/>
</dbReference>
<dbReference type="EC" id="2.5.1.3" evidence="9"/>
<feature type="binding site" evidence="9">
    <location>
        <position position="268"/>
    </location>
    <ligand>
        <name>4-amino-2-methyl-5-(diphosphooxymethyl)pyrimidine</name>
        <dbReference type="ChEBI" id="CHEBI:57841"/>
    </ligand>
</feature>
<evidence type="ECO:0000313" key="13">
    <source>
        <dbReference type="EMBL" id="EON89111.1"/>
    </source>
</evidence>
<evidence type="ECO:0000256" key="3">
    <source>
        <dbReference type="ARBA" id="ARBA00022723"/>
    </source>
</evidence>
<feature type="binding site" evidence="9">
    <location>
        <begin position="265"/>
        <end position="267"/>
    </location>
    <ligand>
        <name>2-[(2R,5Z)-2-carboxy-4-methylthiazol-5(2H)-ylidene]ethyl phosphate</name>
        <dbReference type="ChEBI" id="CHEBI:62899"/>
    </ligand>
</feature>
<comment type="cofactor">
    <cofactor evidence="9">
        <name>Mg(2+)</name>
        <dbReference type="ChEBI" id="CHEBI:18420"/>
    </cofactor>
    <text evidence="9">Binds 1 Mg(2+) ion per subunit.</text>
</comment>
<evidence type="ECO:0000256" key="2">
    <source>
        <dbReference type="ARBA" id="ARBA00022679"/>
    </source>
</evidence>
<sequence length="353" mass="37425">MPDLLTYSTQIRQAAEMAGVITRALPSTPLAPISTTPAADGGWIDEVHWQGVSLRQWRAAPSDPDCLQAAWALMPQLGFDGADALLLAGALATQAARVFPQSLQWPTQVADFPLSLAAWMPASMISATHLFPAHHFAPCQSAPLGFYPVVDSLALLERLLALGVRTLQLRIKAPFSADVDAQIAAAVALGRRYQAQLFINDHWQAALQHGAYGVHLGQEDLALADLSALAATGLRLGVSTHGYAELLQALALQPSYIALGHIFPTPTKQMPSRPQGLGRLRQLQALVGSIPTVAIGGIDLPCAPQVLACGVGSIAVVRAVTQAEDLAATVQRWQSLWQGNTPLSATVEEAVKC</sequence>
<dbReference type="NCBIfam" id="TIGR00693">
    <property type="entry name" value="thiE"/>
    <property type="match status" value="1"/>
</dbReference>
<dbReference type="Gene3D" id="3.20.20.70">
    <property type="entry name" value="Aldolase class I"/>
    <property type="match status" value="1"/>
</dbReference>
<dbReference type="EMBL" id="AQQO01000044">
    <property type="protein sequence ID" value="EON89111.1"/>
    <property type="molecule type" value="Genomic_DNA"/>
</dbReference>
<gene>
    <name evidence="9" type="primary">thiE</name>
    <name evidence="13" type="ORF">PLESHI_07079</name>
</gene>
<dbReference type="CDD" id="cd00564">
    <property type="entry name" value="TMP_TenI"/>
    <property type="match status" value="1"/>
</dbReference>
<dbReference type="InterPro" id="IPR013785">
    <property type="entry name" value="Aldolase_TIM"/>
</dbReference>
<keyword evidence="14" id="KW-1185">Reference proteome</keyword>
<evidence type="ECO:0000256" key="11">
    <source>
        <dbReference type="RuleBase" id="RU004253"/>
    </source>
</evidence>
<organism evidence="13 14">
    <name type="scientific">Plesiomonas shigelloides 302-73</name>
    <dbReference type="NCBI Taxonomy" id="1315976"/>
    <lineage>
        <taxon>Bacteria</taxon>
        <taxon>Pseudomonadati</taxon>
        <taxon>Pseudomonadota</taxon>
        <taxon>Gammaproteobacteria</taxon>
        <taxon>Enterobacterales</taxon>
        <taxon>Enterobacteriaceae</taxon>
        <taxon>Plesiomonas</taxon>
    </lineage>
</organism>
<evidence type="ECO:0000256" key="1">
    <source>
        <dbReference type="ARBA" id="ARBA00005165"/>
    </source>
</evidence>
<keyword evidence="3 9" id="KW-0479">Metal-binding</keyword>
<accession>R8AS08</accession>
<comment type="catalytic activity">
    <reaction evidence="8 9 10">
        <text>2-[(2R,5Z)-2-carboxy-4-methylthiazol-5(2H)-ylidene]ethyl phosphate + 4-amino-2-methyl-5-(diphosphooxymethyl)pyrimidine + 2 H(+) = thiamine phosphate + CO2 + diphosphate</text>
        <dbReference type="Rhea" id="RHEA:47844"/>
        <dbReference type="ChEBI" id="CHEBI:15378"/>
        <dbReference type="ChEBI" id="CHEBI:16526"/>
        <dbReference type="ChEBI" id="CHEBI:33019"/>
        <dbReference type="ChEBI" id="CHEBI:37575"/>
        <dbReference type="ChEBI" id="CHEBI:57841"/>
        <dbReference type="ChEBI" id="CHEBI:62899"/>
        <dbReference type="EC" id="2.5.1.3"/>
    </reaction>
</comment>
<dbReference type="AlphaFoldDB" id="R8AS08"/>
<comment type="catalytic activity">
    <reaction evidence="6 9 10">
        <text>4-methyl-5-(2-phosphooxyethyl)-thiazole + 4-amino-2-methyl-5-(diphosphooxymethyl)pyrimidine + H(+) = thiamine phosphate + diphosphate</text>
        <dbReference type="Rhea" id="RHEA:22328"/>
        <dbReference type="ChEBI" id="CHEBI:15378"/>
        <dbReference type="ChEBI" id="CHEBI:33019"/>
        <dbReference type="ChEBI" id="CHEBI:37575"/>
        <dbReference type="ChEBI" id="CHEBI:57841"/>
        <dbReference type="ChEBI" id="CHEBI:58296"/>
        <dbReference type="EC" id="2.5.1.3"/>
    </reaction>
</comment>
<dbReference type="GO" id="GO:0009229">
    <property type="term" value="P:thiamine diphosphate biosynthetic process"/>
    <property type="evidence" value="ECO:0007669"/>
    <property type="project" value="UniProtKB-UniRule"/>
</dbReference>
<dbReference type="PATRIC" id="fig|1315976.3.peg.1391"/>
<evidence type="ECO:0000256" key="8">
    <source>
        <dbReference type="ARBA" id="ARBA00047883"/>
    </source>
</evidence>
<dbReference type="GO" id="GO:0009228">
    <property type="term" value="P:thiamine biosynthetic process"/>
    <property type="evidence" value="ECO:0007669"/>
    <property type="project" value="UniProtKB-KW"/>
</dbReference>
<comment type="catalytic activity">
    <reaction evidence="7 9 10">
        <text>2-(2-carboxy-4-methylthiazol-5-yl)ethyl phosphate + 4-amino-2-methyl-5-(diphosphooxymethyl)pyrimidine + 2 H(+) = thiamine phosphate + CO2 + diphosphate</text>
        <dbReference type="Rhea" id="RHEA:47848"/>
        <dbReference type="ChEBI" id="CHEBI:15378"/>
        <dbReference type="ChEBI" id="CHEBI:16526"/>
        <dbReference type="ChEBI" id="CHEBI:33019"/>
        <dbReference type="ChEBI" id="CHEBI:37575"/>
        <dbReference type="ChEBI" id="CHEBI:57841"/>
        <dbReference type="ChEBI" id="CHEBI:62890"/>
        <dbReference type="EC" id="2.5.1.3"/>
    </reaction>
</comment>
<comment type="similarity">
    <text evidence="9 10">Belongs to the thiamine-phosphate synthase family.</text>
</comment>
<evidence type="ECO:0000313" key="14">
    <source>
        <dbReference type="Proteomes" id="UP000014012"/>
    </source>
</evidence>
<dbReference type="STRING" id="703.SAMEA2665130_03036"/>
<feature type="binding site" evidence="9">
    <location>
        <position position="220"/>
    </location>
    <ligand>
        <name>Mg(2+)</name>
        <dbReference type="ChEBI" id="CHEBI:18420"/>
    </ligand>
</feature>
<dbReference type="UniPathway" id="UPA00060">
    <property type="reaction ID" value="UER00141"/>
</dbReference>
<feature type="domain" description="Thiamine phosphate synthase/TenI" evidence="12">
    <location>
        <begin position="152"/>
        <end position="320"/>
    </location>
</feature>
<dbReference type="GO" id="GO:0000287">
    <property type="term" value="F:magnesium ion binding"/>
    <property type="evidence" value="ECO:0007669"/>
    <property type="project" value="UniProtKB-UniRule"/>
</dbReference>
<feature type="binding site" evidence="9">
    <location>
        <position position="200"/>
    </location>
    <ligand>
        <name>4-amino-2-methyl-5-(diphosphooxymethyl)pyrimidine</name>
        <dbReference type="ChEBI" id="CHEBI:57841"/>
    </ligand>
</feature>
<dbReference type="Proteomes" id="UP000014012">
    <property type="component" value="Unassembled WGS sequence"/>
</dbReference>
<feature type="binding site" evidence="9">
    <location>
        <position position="201"/>
    </location>
    <ligand>
        <name>Mg(2+)</name>
        <dbReference type="ChEBI" id="CHEBI:18420"/>
    </ligand>
</feature>
<dbReference type="InterPro" id="IPR036206">
    <property type="entry name" value="ThiamineP_synth_sf"/>
</dbReference>
<feature type="binding site" evidence="9">
    <location>
        <position position="297"/>
    </location>
    <ligand>
        <name>2-[(2R,5Z)-2-carboxy-4-methylthiazol-5(2H)-ylidene]ethyl phosphate</name>
        <dbReference type="ChEBI" id="CHEBI:62899"/>
    </ligand>
</feature>
<keyword evidence="4 9" id="KW-0460">Magnesium</keyword>
<dbReference type="InterPro" id="IPR022998">
    <property type="entry name" value="ThiamineP_synth_TenI"/>
</dbReference>
<evidence type="ECO:0000259" key="12">
    <source>
        <dbReference type="Pfam" id="PF02581"/>
    </source>
</evidence>
<dbReference type="SUPFAM" id="SSF51391">
    <property type="entry name" value="Thiamin phosphate synthase"/>
    <property type="match status" value="1"/>
</dbReference>
<dbReference type="InterPro" id="IPR034291">
    <property type="entry name" value="TMP_synthase"/>
</dbReference>
<dbReference type="PANTHER" id="PTHR20857">
    <property type="entry name" value="THIAMINE-PHOSPHATE PYROPHOSPHORYLASE"/>
    <property type="match status" value="1"/>
</dbReference>
<evidence type="ECO:0000256" key="7">
    <source>
        <dbReference type="ARBA" id="ARBA00047851"/>
    </source>
</evidence>
<reference evidence="13 14" key="1">
    <citation type="journal article" date="2013" name="Genome Announc.">
        <title>Genome Sequence of Plesiomonas shigelloides Strain 302-73 (Serotype O1).</title>
        <authorList>
            <person name="Pique N."/>
            <person name="Aquilini E."/>
            <person name="Alioto T."/>
            <person name="Minana-Galbis D."/>
            <person name="Tomas J.M."/>
        </authorList>
    </citation>
    <scope>NUCLEOTIDE SEQUENCE [LARGE SCALE GENOMIC DNA]</scope>
    <source>
        <strain evidence="13 14">302-73</strain>
    </source>
</reference>
<protein>
    <recommendedName>
        <fullName evidence="9">Thiamine-phosphate synthase</fullName>
        <shortName evidence="9">TP synthase</shortName>
        <shortName evidence="9">TPS</shortName>
        <ecNumber evidence="9">2.5.1.3</ecNumber>
    </recommendedName>
    <alternativeName>
        <fullName evidence="9">Thiamine-phosphate pyrophosphorylase</fullName>
        <shortName evidence="9">TMP pyrophosphorylase</shortName>
        <shortName evidence="9">TMP-PPase</shortName>
    </alternativeName>
</protein>
<evidence type="ECO:0000256" key="4">
    <source>
        <dbReference type="ARBA" id="ARBA00022842"/>
    </source>
</evidence>
<comment type="caution">
    <text evidence="9">Lacks conserved residue(s) required for the propagation of feature annotation.</text>
</comment>
<dbReference type="GO" id="GO:0005737">
    <property type="term" value="C:cytoplasm"/>
    <property type="evidence" value="ECO:0007669"/>
    <property type="project" value="TreeGrafter"/>
</dbReference>
<dbReference type="FunFam" id="3.20.20.70:FF:000064">
    <property type="entry name" value="Thiamine-phosphate synthase"/>
    <property type="match status" value="1"/>
</dbReference>
<comment type="function">
    <text evidence="9">Condenses 4-methyl-5-(beta-hydroxyethyl)thiazole monophosphate (THZ-P) and 2-methyl-4-amino-5-hydroxymethyl pyrimidine pyrophosphate (HMP-PP) to form thiamine monophosphate (TMP).</text>
</comment>
<dbReference type="NCBIfam" id="NF002904">
    <property type="entry name" value="PRK03512.1"/>
    <property type="match status" value="1"/>
</dbReference>
<comment type="pathway">
    <text evidence="1 9 11">Cofactor biosynthesis; thiamine diphosphate biosynthesis; thiamine phosphate from 4-amino-2-methyl-5-diphosphomethylpyrimidine and 4-methyl-5-(2-phosphoethyl)-thiazole: step 1/1.</text>
</comment>
<name>R8AS08_PLESH</name>
<comment type="caution">
    <text evidence="13">The sequence shown here is derived from an EMBL/GenBank/DDBJ whole genome shotgun (WGS) entry which is preliminary data.</text>
</comment>
<keyword evidence="2 9" id="KW-0808">Transferase</keyword>
<keyword evidence="5 9" id="KW-0784">Thiamine biosynthesis</keyword>
<proteinExistence type="inferred from homology"/>
<evidence type="ECO:0000256" key="5">
    <source>
        <dbReference type="ARBA" id="ARBA00022977"/>
    </source>
</evidence>
<dbReference type="GO" id="GO:0004789">
    <property type="term" value="F:thiamine-phosphate diphosphorylase activity"/>
    <property type="evidence" value="ECO:0007669"/>
    <property type="project" value="UniProtKB-UniRule"/>
</dbReference>
<evidence type="ECO:0000256" key="9">
    <source>
        <dbReference type="HAMAP-Rule" id="MF_00097"/>
    </source>
</evidence>
<feature type="binding site" evidence="9">
    <location>
        <begin position="168"/>
        <end position="172"/>
    </location>
    <ligand>
        <name>4-amino-2-methyl-5-(diphosphooxymethyl)pyrimidine</name>
        <dbReference type="ChEBI" id="CHEBI:57841"/>
    </ligand>
</feature>
<evidence type="ECO:0000256" key="10">
    <source>
        <dbReference type="RuleBase" id="RU003826"/>
    </source>
</evidence>